<dbReference type="InterPro" id="IPR021871">
    <property type="entry name" value="DUF3482"/>
</dbReference>
<feature type="domain" description="G" evidence="1">
    <location>
        <begin position="6"/>
        <end position="150"/>
    </location>
</feature>
<dbReference type="GO" id="GO:0002098">
    <property type="term" value="P:tRNA wobble uridine modification"/>
    <property type="evidence" value="ECO:0007669"/>
    <property type="project" value="TreeGrafter"/>
</dbReference>
<dbReference type="Gene3D" id="3.40.50.300">
    <property type="entry name" value="P-loop containing nucleotide triphosphate hydrolases"/>
    <property type="match status" value="1"/>
</dbReference>
<dbReference type="OrthoDB" id="5406017at2"/>
<keyword evidence="3" id="KW-1185">Reference proteome</keyword>
<dbReference type="GO" id="GO:0030488">
    <property type="term" value="P:tRNA methylation"/>
    <property type="evidence" value="ECO:0007669"/>
    <property type="project" value="TreeGrafter"/>
</dbReference>
<name>A0A261VSN3_9BORD</name>
<reference evidence="3" key="1">
    <citation type="submission" date="2017-05" db="EMBL/GenBank/DDBJ databases">
        <title>Complete and WGS of Bordetella genogroups.</title>
        <authorList>
            <person name="Spilker T."/>
            <person name="Lipuma J."/>
        </authorList>
    </citation>
    <scope>NUCLEOTIDE SEQUENCE [LARGE SCALE GENOMIC DNA]</scope>
    <source>
        <strain evidence="3">AU6712</strain>
    </source>
</reference>
<dbReference type="AlphaFoldDB" id="A0A261VSN3"/>
<evidence type="ECO:0000313" key="3">
    <source>
        <dbReference type="Proteomes" id="UP000216429"/>
    </source>
</evidence>
<evidence type="ECO:0000313" key="2">
    <source>
        <dbReference type="EMBL" id="OZI77124.1"/>
    </source>
</evidence>
<dbReference type="PANTHER" id="PTHR42714:SF7">
    <property type="entry name" value="G DOMAIN-CONTAINING PROTEIN"/>
    <property type="match status" value="1"/>
</dbReference>
<dbReference type="Proteomes" id="UP000216429">
    <property type="component" value="Unassembled WGS sequence"/>
</dbReference>
<dbReference type="Pfam" id="PF11981">
    <property type="entry name" value="DUF3482"/>
    <property type="match status" value="1"/>
</dbReference>
<dbReference type="InterPro" id="IPR006073">
    <property type="entry name" value="GTP-bd"/>
</dbReference>
<protein>
    <submittedName>
        <fullName evidence="2">GTPase SAR1</fullName>
    </submittedName>
</protein>
<dbReference type="InterPro" id="IPR027417">
    <property type="entry name" value="P-loop_NTPase"/>
</dbReference>
<dbReference type="RefSeq" id="WP_094809545.1">
    <property type="nucleotide sequence ID" value="NZ_NEVU01000001.1"/>
</dbReference>
<comment type="caution">
    <text evidence="2">The sequence shown here is derived from an EMBL/GenBank/DDBJ whole genome shotgun (WGS) entry which is preliminary data.</text>
</comment>
<proteinExistence type="predicted"/>
<organism evidence="2 3">
    <name type="scientific">Bordetella genomosp. 12</name>
    <dbReference type="NCBI Taxonomy" id="463035"/>
    <lineage>
        <taxon>Bacteria</taxon>
        <taxon>Pseudomonadati</taxon>
        <taxon>Pseudomonadota</taxon>
        <taxon>Betaproteobacteria</taxon>
        <taxon>Burkholderiales</taxon>
        <taxon>Alcaligenaceae</taxon>
        <taxon>Bordetella</taxon>
    </lineage>
</organism>
<dbReference type="EMBL" id="NEVU01000001">
    <property type="protein sequence ID" value="OZI77124.1"/>
    <property type="molecule type" value="Genomic_DNA"/>
</dbReference>
<dbReference type="GO" id="GO:0005525">
    <property type="term" value="F:GTP binding"/>
    <property type="evidence" value="ECO:0007669"/>
    <property type="project" value="InterPro"/>
</dbReference>
<accession>A0A261VSN3</accession>
<sequence>MREALRIAVVGHSNTGKTSLLRTLTRDADFGEVDDAAGTTRHVQSALLRGHGGIEWFDTPGMEDSVALLEYLDHIAPLSERLDGPARIRRFLDSPEAHGRYEQEARVLNKLLECDAGLYVIDARDPVLSKHRDELALLAACARPLLPVLNFVHAPGHRAAQWRDAMSRLGLHAVLEYDTVAPPLDGEQQLYARLAVLLDRHADMLAELSGALGRERAARRQAAYRLAAGLLIDAAALHLQSPPQALAQTQALLRDKIRGREQACVKALLTLYHFHRHDYRADALPLENERFGMDLFHPQALKDMGVQLGVGAAAGAMAGAAVDLLSAGLSLGTGMLIGAAAGGLWQGVDRLGKRLSGKLRGYRELSVDDGVLRLLALRQQQLIEALERRGHAAREPIVLPQAAQWQSGPLPAPLKEARSRPEWSALAEGYVDDDRRKQQLASLADTLAQTAR</sequence>
<dbReference type="SUPFAM" id="SSF52540">
    <property type="entry name" value="P-loop containing nucleoside triphosphate hydrolases"/>
    <property type="match status" value="1"/>
</dbReference>
<gene>
    <name evidence="2" type="ORF">CAL22_00785</name>
</gene>
<dbReference type="GO" id="GO:0005829">
    <property type="term" value="C:cytosol"/>
    <property type="evidence" value="ECO:0007669"/>
    <property type="project" value="TreeGrafter"/>
</dbReference>
<evidence type="ECO:0000259" key="1">
    <source>
        <dbReference type="Pfam" id="PF01926"/>
    </source>
</evidence>
<dbReference type="PANTHER" id="PTHR42714">
    <property type="entry name" value="TRNA MODIFICATION GTPASE GTPBP3"/>
    <property type="match status" value="1"/>
</dbReference>
<dbReference type="Pfam" id="PF01926">
    <property type="entry name" value="MMR_HSR1"/>
    <property type="match status" value="1"/>
</dbReference>